<evidence type="ECO:0000313" key="2">
    <source>
        <dbReference type="Proteomes" id="UP000092445"/>
    </source>
</evidence>
<reference evidence="2" key="1">
    <citation type="submission" date="2014-03" db="EMBL/GenBank/DDBJ databases">
        <authorList>
            <person name="Aksoy S."/>
            <person name="Warren W."/>
            <person name="Wilson R.K."/>
        </authorList>
    </citation>
    <scope>NUCLEOTIDE SEQUENCE [LARGE SCALE GENOMIC DNA]</scope>
    <source>
        <strain evidence="2">IAEA</strain>
    </source>
</reference>
<evidence type="ECO:0000313" key="1">
    <source>
        <dbReference type="EnsemblMetazoa" id="GPAI005864-PA"/>
    </source>
</evidence>
<organism evidence="1 2">
    <name type="scientific">Glossina pallidipes</name>
    <name type="common">Tsetse fly</name>
    <dbReference type="NCBI Taxonomy" id="7398"/>
    <lineage>
        <taxon>Eukaryota</taxon>
        <taxon>Metazoa</taxon>
        <taxon>Ecdysozoa</taxon>
        <taxon>Arthropoda</taxon>
        <taxon>Hexapoda</taxon>
        <taxon>Insecta</taxon>
        <taxon>Pterygota</taxon>
        <taxon>Neoptera</taxon>
        <taxon>Endopterygota</taxon>
        <taxon>Diptera</taxon>
        <taxon>Brachycera</taxon>
        <taxon>Muscomorpha</taxon>
        <taxon>Hippoboscoidea</taxon>
        <taxon>Glossinidae</taxon>
        <taxon>Glossina</taxon>
    </lineage>
</organism>
<keyword evidence="2" id="KW-1185">Reference proteome</keyword>
<sequence>MTTDAMLYIGSRFLDCCNLLFVENFILTHEPYRTLYHNNNCSAPYNILKSRKGYFTKKLRLSTGRHIQQSYSNFLHVIIIVIDLVSEEIWGIYVIKNCNRNTKHFFYDELVRRHK</sequence>
<dbReference type="VEuPathDB" id="VectorBase:GPAI005864"/>
<protein>
    <submittedName>
        <fullName evidence="1">Uncharacterized protein</fullName>
    </submittedName>
</protein>
<dbReference type="Proteomes" id="UP000092445">
    <property type="component" value="Unassembled WGS sequence"/>
</dbReference>
<proteinExistence type="predicted"/>
<dbReference type="AlphaFoldDB" id="A0A1A9Z727"/>
<dbReference type="EnsemblMetazoa" id="GPAI005864-RA">
    <property type="protein sequence ID" value="GPAI005864-PA"/>
    <property type="gene ID" value="GPAI005864"/>
</dbReference>
<name>A0A1A9Z727_GLOPL</name>
<reference evidence="1" key="2">
    <citation type="submission" date="2020-05" db="UniProtKB">
        <authorList>
            <consortium name="EnsemblMetazoa"/>
        </authorList>
    </citation>
    <scope>IDENTIFICATION</scope>
    <source>
        <strain evidence="1">IAEA</strain>
    </source>
</reference>
<accession>A0A1A9Z727</accession>